<evidence type="ECO:0000256" key="4">
    <source>
        <dbReference type="ARBA" id="ARBA00022679"/>
    </source>
</evidence>
<keyword evidence="4 10" id="KW-0808">Transferase</keyword>
<comment type="subunit">
    <text evidence="10">Monomer.</text>
</comment>
<evidence type="ECO:0000256" key="3">
    <source>
        <dbReference type="ARBA" id="ARBA00005842"/>
    </source>
</evidence>
<dbReference type="GO" id="GO:0052381">
    <property type="term" value="F:tRNA dimethylallyltransferase activity"/>
    <property type="evidence" value="ECO:0007669"/>
    <property type="project" value="UniProtKB-UniRule"/>
</dbReference>
<keyword evidence="5 10" id="KW-0819">tRNA processing</keyword>
<dbReference type="NCBIfam" id="TIGR00174">
    <property type="entry name" value="miaA"/>
    <property type="match status" value="1"/>
</dbReference>
<protein>
    <recommendedName>
        <fullName evidence="10">tRNA dimethylallyltransferase</fullName>
        <ecNumber evidence="10">2.5.1.75</ecNumber>
    </recommendedName>
    <alternativeName>
        <fullName evidence="10">Dimethylallyl diphosphate:tRNA dimethylallyltransferase</fullName>
        <shortName evidence="10">DMAPP:tRNA dimethylallyltransferase</shortName>
        <shortName evidence="10">DMATase</shortName>
    </alternativeName>
    <alternativeName>
        <fullName evidence="10">Isopentenyl-diphosphate:tRNA isopentenyltransferase</fullName>
        <shortName evidence="10">IPP transferase</shortName>
        <shortName evidence="10">IPPT</shortName>
        <shortName evidence="10">IPTase</shortName>
    </alternativeName>
</protein>
<feature type="region of interest" description="Interaction with substrate tRNA" evidence="10">
    <location>
        <begin position="34"/>
        <end position="37"/>
    </location>
</feature>
<feature type="site" description="Interaction with substrate tRNA" evidence="10">
    <location>
        <position position="107"/>
    </location>
</feature>
<evidence type="ECO:0000256" key="13">
    <source>
        <dbReference type="RuleBase" id="RU003785"/>
    </source>
</evidence>
<dbReference type="PANTHER" id="PTHR11088:SF60">
    <property type="entry name" value="TRNA DIMETHYLALLYLTRANSFERASE"/>
    <property type="match status" value="1"/>
</dbReference>
<dbReference type="InterPro" id="IPR018022">
    <property type="entry name" value="IPT"/>
</dbReference>
<name>A0A1G2BR50_9BACT</name>
<evidence type="ECO:0000256" key="11">
    <source>
        <dbReference type="RuleBase" id="RU003783"/>
    </source>
</evidence>
<feature type="site" description="Interaction with substrate tRNA" evidence="10">
    <location>
        <position position="130"/>
    </location>
</feature>
<evidence type="ECO:0000256" key="12">
    <source>
        <dbReference type="RuleBase" id="RU003784"/>
    </source>
</evidence>
<dbReference type="InterPro" id="IPR027417">
    <property type="entry name" value="P-loop_NTPase"/>
</dbReference>
<evidence type="ECO:0000256" key="9">
    <source>
        <dbReference type="ARBA" id="ARBA00049563"/>
    </source>
</evidence>
<feature type="binding site" evidence="10">
    <location>
        <begin position="11"/>
        <end position="16"/>
    </location>
    <ligand>
        <name>substrate</name>
    </ligand>
</feature>
<comment type="caution">
    <text evidence="10">Lacks conserved residue(s) required for the propagation of feature annotation.</text>
</comment>
<evidence type="ECO:0000256" key="5">
    <source>
        <dbReference type="ARBA" id="ARBA00022694"/>
    </source>
</evidence>
<gene>
    <name evidence="10" type="primary">miaA</name>
    <name evidence="14" type="ORF">A3H70_03045</name>
</gene>
<keyword evidence="8 10" id="KW-0460">Magnesium</keyword>
<comment type="similarity">
    <text evidence="3 10 13">Belongs to the IPP transferase family.</text>
</comment>
<comment type="cofactor">
    <cofactor evidence="1 10">
        <name>Mg(2+)</name>
        <dbReference type="ChEBI" id="CHEBI:18420"/>
    </cofactor>
</comment>
<dbReference type="Gene3D" id="3.40.50.300">
    <property type="entry name" value="P-loop containing nucleotide triphosphate hydrolases"/>
    <property type="match status" value="1"/>
</dbReference>
<evidence type="ECO:0000256" key="2">
    <source>
        <dbReference type="ARBA" id="ARBA00003213"/>
    </source>
</evidence>
<dbReference type="GO" id="GO:0006400">
    <property type="term" value="P:tRNA modification"/>
    <property type="evidence" value="ECO:0007669"/>
    <property type="project" value="TreeGrafter"/>
</dbReference>
<evidence type="ECO:0000313" key="15">
    <source>
        <dbReference type="Proteomes" id="UP000178109"/>
    </source>
</evidence>
<dbReference type="Proteomes" id="UP000178109">
    <property type="component" value="Unassembled WGS sequence"/>
</dbReference>
<evidence type="ECO:0000256" key="8">
    <source>
        <dbReference type="ARBA" id="ARBA00022842"/>
    </source>
</evidence>
<organism evidence="14 15">
    <name type="scientific">Candidatus Komeilibacteria bacterium RIFCSPLOWO2_02_FULL_48_11</name>
    <dbReference type="NCBI Taxonomy" id="1798553"/>
    <lineage>
        <taxon>Bacteria</taxon>
        <taxon>Candidatus Komeiliibacteriota</taxon>
    </lineage>
</organism>
<evidence type="ECO:0000313" key="14">
    <source>
        <dbReference type="EMBL" id="OGY91039.1"/>
    </source>
</evidence>
<keyword evidence="6 10" id="KW-0547">Nucleotide-binding</keyword>
<evidence type="ECO:0000256" key="1">
    <source>
        <dbReference type="ARBA" id="ARBA00001946"/>
    </source>
</evidence>
<dbReference type="SUPFAM" id="SSF52540">
    <property type="entry name" value="P-loop containing nucleoside triphosphate hydrolases"/>
    <property type="match status" value="1"/>
</dbReference>
<dbReference type="EC" id="2.5.1.75" evidence="10"/>
<proteinExistence type="inferred from homology"/>
<accession>A0A1G2BR50</accession>
<dbReference type="InterPro" id="IPR039657">
    <property type="entry name" value="Dimethylallyltransferase"/>
</dbReference>
<dbReference type="Pfam" id="PF01715">
    <property type="entry name" value="IPPT"/>
    <property type="match status" value="1"/>
</dbReference>
<dbReference type="GO" id="GO:0005524">
    <property type="term" value="F:ATP binding"/>
    <property type="evidence" value="ECO:0007669"/>
    <property type="project" value="UniProtKB-UniRule"/>
</dbReference>
<evidence type="ECO:0000256" key="10">
    <source>
        <dbReference type="HAMAP-Rule" id="MF_00185"/>
    </source>
</evidence>
<dbReference type="STRING" id="1798553.A3H70_03045"/>
<evidence type="ECO:0000256" key="7">
    <source>
        <dbReference type="ARBA" id="ARBA00022840"/>
    </source>
</evidence>
<evidence type="ECO:0000256" key="6">
    <source>
        <dbReference type="ARBA" id="ARBA00022741"/>
    </source>
</evidence>
<dbReference type="EMBL" id="MHKO01000055">
    <property type="protein sequence ID" value="OGY91039.1"/>
    <property type="molecule type" value="Genomic_DNA"/>
</dbReference>
<comment type="caution">
    <text evidence="14">The sequence shown here is derived from an EMBL/GenBank/DDBJ whole genome shotgun (WGS) entry which is preliminary data.</text>
</comment>
<reference evidence="14 15" key="1">
    <citation type="journal article" date="2016" name="Nat. Commun.">
        <title>Thousands of microbial genomes shed light on interconnected biogeochemical processes in an aquifer system.</title>
        <authorList>
            <person name="Anantharaman K."/>
            <person name="Brown C.T."/>
            <person name="Hug L.A."/>
            <person name="Sharon I."/>
            <person name="Castelle C.J."/>
            <person name="Probst A.J."/>
            <person name="Thomas B.C."/>
            <person name="Singh A."/>
            <person name="Wilkins M.J."/>
            <person name="Karaoz U."/>
            <person name="Brodie E.L."/>
            <person name="Williams K.H."/>
            <person name="Hubbard S.S."/>
            <person name="Banfield J.F."/>
        </authorList>
    </citation>
    <scope>NUCLEOTIDE SEQUENCE [LARGE SCALE GENOMIC DNA]</scope>
</reference>
<sequence>MNKLITILGPTASGKSTLGIELAKEFDGEIVSADSRQVYRGLDIGTGKVTLEEQKLVPHHLLDVVEPMGNFSLAHYQKLAFAAIDGIIKRGQPASSAGRLPFLVGGTALYIYAVVDNYNLSNVGPNAKQRQELERLSTTELQAILSHHTHPPILTSSDYQNPRRLIRAIEKLEAGAPLRAEKNPARYNSLLLGIDIPREKLYKKIDQRVDERIKQGMIEEVKRLRQSVADDKLLGFGLEYRFITEYLLGRWLSQEAMLARLKTASHAFVRRQLTWWRKDKRIVWIRNLDQAKPKITDFLK</sequence>
<comment type="catalytic activity">
    <reaction evidence="9 10 11">
        <text>adenosine(37) in tRNA + dimethylallyl diphosphate = N(6)-dimethylallyladenosine(37) in tRNA + diphosphate</text>
        <dbReference type="Rhea" id="RHEA:26482"/>
        <dbReference type="Rhea" id="RHEA-COMP:10162"/>
        <dbReference type="Rhea" id="RHEA-COMP:10375"/>
        <dbReference type="ChEBI" id="CHEBI:33019"/>
        <dbReference type="ChEBI" id="CHEBI:57623"/>
        <dbReference type="ChEBI" id="CHEBI:74411"/>
        <dbReference type="ChEBI" id="CHEBI:74415"/>
        <dbReference type="EC" id="2.5.1.75"/>
    </reaction>
</comment>
<dbReference type="AlphaFoldDB" id="A0A1G2BR50"/>
<dbReference type="HAMAP" id="MF_00185">
    <property type="entry name" value="IPP_trans"/>
    <property type="match status" value="1"/>
</dbReference>
<keyword evidence="7 10" id="KW-0067">ATP-binding</keyword>
<dbReference type="PANTHER" id="PTHR11088">
    <property type="entry name" value="TRNA DIMETHYLALLYLTRANSFERASE"/>
    <property type="match status" value="1"/>
</dbReference>
<comment type="function">
    <text evidence="2 10 12">Catalyzes the transfer of a dimethylallyl group onto the adenine at position 37 in tRNAs that read codons beginning with uridine, leading to the formation of N6-(dimethylallyl)adenosine (i(6)A).</text>
</comment>
<feature type="binding site" evidence="10">
    <location>
        <begin position="9"/>
        <end position="16"/>
    </location>
    <ligand>
        <name>ATP</name>
        <dbReference type="ChEBI" id="CHEBI:30616"/>
    </ligand>
</feature>